<dbReference type="InterPro" id="IPR002545">
    <property type="entry name" value="CheW-lke_dom"/>
</dbReference>
<dbReference type="Gene3D" id="2.40.50.180">
    <property type="entry name" value="CheA-289, Domain 4"/>
    <property type="match status" value="1"/>
</dbReference>
<reference evidence="2" key="1">
    <citation type="submission" date="2022-12" db="EMBL/GenBank/DDBJ databases">
        <title>Polyphasic identification of a Novel Hot-Spring Cyanobacterium Ocullathermofonsia sinensis gen nov. sp. nov. and Genomic Insights on its Adaptations to the Thermal Habitat.</title>
        <authorList>
            <person name="Daroch M."/>
            <person name="Tang J."/>
            <person name="Jiang Y."/>
        </authorList>
    </citation>
    <scope>NUCLEOTIDE SEQUENCE</scope>
    <source>
        <strain evidence="2">PKUAC-SCTA174</strain>
    </source>
</reference>
<dbReference type="PROSITE" id="PS50851">
    <property type="entry name" value="CHEW"/>
    <property type="match status" value="1"/>
</dbReference>
<dbReference type="KEGG" id="tsin:OXH18_11955"/>
<dbReference type="AlphaFoldDB" id="A0A9E8ZJ43"/>
<feature type="domain" description="CheW-like" evidence="1">
    <location>
        <begin position="113"/>
        <end position="271"/>
    </location>
</feature>
<dbReference type="GO" id="GO:0006935">
    <property type="term" value="P:chemotaxis"/>
    <property type="evidence" value="ECO:0007669"/>
    <property type="project" value="InterPro"/>
</dbReference>
<evidence type="ECO:0000313" key="3">
    <source>
        <dbReference type="Proteomes" id="UP001163152"/>
    </source>
</evidence>
<evidence type="ECO:0000259" key="1">
    <source>
        <dbReference type="PROSITE" id="PS50851"/>
    </source>
</evidence>
<dbReference type="PANTHER" id="PTHR22617">
    <property type="entry name" value="CHEMOTAXIS SENSOR HISTIDINE KINASE-RELATED"/>
    <property type="match status" value="1"/>
</dbReference>
<gene>
    <name evidence="2" type="ORF">OXH18_11955</name>
</gene>
<dbReference type="GO" id="GO:0007165">
    <property type="term" value="P:signal transduction"/>
    <property type="evidence" value="ECO:0007669"/>
    <property type="project" value="InterPro"/>
</dbReference>
<dbReference type="Proteomes" id="UP001163152">
    <property type="component" value="Chromosome"/>
</dbReference>
<evidence type="ECO:0000313" key="2">
    <source>
        <dbReference type="EMBL" id="WAL62669.1"/>
    </source>
</evidence>
<protein>
    <submittedName>
        <fullName evidence="2">Chemotaxis protein CheW</fullName>
    </submittedName>
</protein>
<dbReference type="SUPFAM" id="SSF50341">
    <property type="entry name" value="CheW-like"/>
    <property type="match status" value="1"/>
</dbReference>
<dbReference type="EMBL" id="CP113797">
    <property type="protein sequence ID" value="WAL62669.1"/>
    <property type="molecule type" value="Genomic_DNA"/>
</dbReference>
<accession>A0A9E8ZJ43</accession>
<dbReference type="InterPro" id="IPR036061">
    <property type="entry name" value="CheW-like_dom_sf"/>
</dbReference>
<dbReference type="RefSeq" id="WP_268613007.1">
    <property type="nucleotide sequence ID" value="NZ_CP113797.1"/>
</dbReference>
<keyword evidence="3" id="KW-1185">Reference proteome</keyword>
<dbReference type="PANTHER" id="PTHR22617:SF23">
    <property type="entry name" value="CHEMOTAXIS PROTEIN CHEW"/>
    <property type="match status" value="1"/>
</dbReference>
<dbReference type="InterPro" id="IPR039315">
    <property type="entry name" value="CheW"/>
</dbReference>
<dbReference type="GO" id="GO:0005829">
    <property type="term" value="C:cytosol"/>
    <property type="evidence" value="ECO:0007669"/>
    <property type="project" value="TreeGrafter"/>
</dbReference>
<dbReference type="Pfam" id="PF01584">
    <property type="entry name" value="CheW"/>
    <property type="match status" value="1"/>
</dbReference>
<name>A0A9E8ZJ43_9CYAN</name>
<organism evidence="2 3">
    <name type="scientific">Thermocoleostomius sinensis A174</name>
    <dbReference type="NCBI Taxonomy" id="2016057"/>
    <lineage>
        <taxon>Bacteria</taxon>
        <taxon>Bacillati</taxon>
        <taxon>Cyanobacteriota</taxon>
        <taxon>Cyanophyceae</taxon>
        <taxon>Oculatellales</taxon>
        <taxon>Oculatellaceae</taxon>
        <taxon>Thermocoleostomius</taxon>
    </lineage>
</organism>
<proteinExistence type="predicted"/>
<sequence>MAMVQSGWMQQQSLPNLGSGERQQVQQGIPSAIAKLLNQGLQPMEMTVKCGRKDDRLGVVVEAVTVPDQSLLSTWMRQQFSQLHLEEICKVEVYGRQIGQTRPAWRETIDINQIRVLRFQLGSTVTALFHLECVREVLSISAKEILSIPQMPRCVLGVYYHRGRILWLVDLGLQLGITQSSVLDRSRAMGQSDVPSSPSPSLNVIVIEADQQTIGFVVSTVLDIESYSWQKFQAAATFLSSSIPLPFVQSYLQDSQIPLLSAIAIIHDRHLHLYQV</sequence>
<dbReference type="SMART" id="SM00260">
    <property type="entry name" value="CheW"/>
    <property type="match status" value="1"/>
</dbReference>